<reference evidence="2 3" key="1">
    <citation type="submission" date="2018-05" db="EMBL/GenBank/DDBJ databases">
        <title>Genomic Encyclopedia of Type Strains, Phase IV (KMG-IV): sequencing the most valuable type-strain genomes for metagenomic binning, comparative biology and taxonomic classification.</title>
        <authorList>
            <person name="Goeker M."/>
        </authorList>
    </citation>
    <scope>NUCLEOTIDE SEQUENCE [LARGE SCALE GENOMIC DNA]</scope>
    <source>
        <strain evidence="2 3">DSM 19792</strain>
    </source>
</reference>
<sequence length="349" mass="38416">MRRLPIFLMLDVSESMVGDNLRQLQQGLERLVTKLRTDPHALETVYLSTIVFAGKPRTLTPLTELVFFYPPRLPVGSGTSLGAGLMHLMDEIDRNVVKSTMDKKGDWKPVVYLMTDGKPTDDISKAMTRWKAEYASKVTLVAIGIGKHAALGTLRQLTENVILLDTNSEEDFKRFVDWVTMSVVAQSRSVSMSNVEGVNLAKLDDSIMKKIGDIVDAAVVDEDIVVVTGQCSTNKLPYLIKYERLQNHLQLEGHAFKIDQFNLTGVYPMEKDYYDYSDQRALVSTVNSDALLGSPGCPHCGNPIGFAMCACGQIMCLKGPGAATCPACNKEGNFGYSEGDGFDVNRSRG</sequence>
<dbReference type="AlphaFoldDB" id="A0A318JFM1"/>
<dbReference type="Gene3D" id="3.40.50.410">
    <property type="entry name" value="von Willebrand factor, type A domain"/>
    <property type="match status" value="1"/>
</dbReference>
<evidence type="ECO:0000313" key="3">
    <source>
        <dbReference type="Proteomes" id="UP000247792"/>
    </source>
</evidence>
<name>A0A318JFM1_9BURK</name>
<organism evidence="2 3">
    <name type="scientific">Undibacterium pigrum</name>
    <dbReference type="NCBI Taxonomy" id="401470"/>
    <lineage>
        <taxon>Bacteria</taxon>
        <taxon>Pseudomonadati</taxon>
        <taxon>Pseudomonadota</taxon>
        <taxon>Betaproteobacteria</taxon>
        <taxon>Burkholderiales</taxon>
        <taxon>Oxalobacteraceae</taxon>
        <taxon>Undibacterium</taxon>
    </lineage>
</organism>
<dbReference type="EMBL" id="QJKB01000005">
    <property type="protein sequence ID" value="PXX42487.1"/>
    <property type="molecule type" value="Genomic_DNA"/>
</dbReference>
<proteinExistence type="predicted"/>
<dbReference type="RefSeq" id="WP_110256039.1">
    <property type="nucleotide sequence ID" value="NZ_QJKB01000005.1"/>
</dbReference>
<comment type="caution">
    <text evidence="2">The sequence shown here is derived from an EMBL/GenBank/DDBJ whole genome shotgun (WGS) entry which is preliminary data.</text>
</comment>
<keyword evidence="3" id="KW-1185">Reference proteome</keyword>
<dbReference type="SMART" id="SM00327">
    <property type="entry name" value="VWA"/>
    <property type="match status" value="1"/>
</dbReference>
<dbReference type="SUPFAM" id="SSF53300">
    <property type="entry name" value="vWA-like"/>
    <property type="match status" value="1"/>
</dbReference>
<dbReference type="PROSITE" id="PS50234">
    <property type="entry name" value="VWFA"/>
    <property type="match status" value="1"/>
</dbReference>
<dbReference type="Pfam" id="PF15616">
    <property type="entry name" value="TerY_C"/>
    <property type="match status" value="1"/>
</dbReference>
<protein>
    <submittedName>
        <fullName evidence="2">Uncharacterized protein YegL</fullName>
    </submittedName>
</protein>
<dbReference type="OrthoDB" id="9806395at2"/>
<evidence type="ECO:0000313" key="2">
    <source>
        <dbReference type="EMBL" id="PXX42487.1"/>
    </source>
</evidence>
<dbReference type="InterPro" id="IPR002035">
    <property type="entry name" value="VWF_A"/>
</dbReference>
<dbReference type="Pfam" id="PF00092">
    <property type="entry name" value="VWA"/>
    <property type="match status" value="1"/>
</dbReference>
<evidence type="ECO:0000259" key="1">
    <source>
        <dbReference type="PROSITE" id="PS50234"/>
    </source>
</evidence>
<accession>A0A318JFM1</accession>
<gene>
    <name evidence="2" type="ORF">DFR42_105145</name>
</gene>
<feature type="domain" description="VWFA" evidence="1">
    <location>
        <begin position="5"/>
        <end position="211"/>
    </location>
</feature>
<dbReference type="InterPro" id="IPR036465">
    <property type="entry name" value="vWFA_dom_sf"/>
</dbReference>
<dbReference type="Proteomes" id="UP000247792">
    <property type="component" value="Unassembled WGS sequence"/>
</dbReference>
<dbReference type="InterPro" id="IPR028274">
    <property type="entry name" value="TerY-C"/>
</dbReference>